<dbReference type="GO" id="GO:0005737">
    <property type="term" value="C:cytoplasm"/>
    <property type="evidence" value="ECO:0007669"/>
    <property type="project" value="TreeGrafter"/>
</dbReference>
<feature type="region of interest" description="Disordered" evidence="1">
    <location>
        <begin position="92"/>
        <end position="116"/>
    </location>
</feature>
<evidence type="ECO:0000313" key="2">
    <source>
        <dbReference type="EMBL" id="NXN26853.1"/>
    </source>
</evidence>
<protein>
    <submittedName>
        <fullName evidence="2">F193B protein</fullName>
    </submittedName>
</protein>
<dbReference type="EMBL" id="VXBJ01003723">
    <property type="protein sequence ID" value="NXN26853.1"/>
    <property type="molecule type" value="Genomic_DNA"/>
</dbReference>
<feature type="compositionally biased region" description="Acidic residues" evidence="1">
    <location>
        <begin position="793"/>
        <end position="806"/>
    </location>
</feature>
<reference evidence="2 3" key="1">
    <citation type="submission" date="2019-09" db="EMBL/GenBank/DDBJ databases">
        <title>Bird 10,000 Genomes (B10K) Project - Family phase.</title>
        <authorList>
            <person name="Zhang G."/>
        </authorList>
    </citation>
    <scope>NUCLEOTIDE SEQUENCE [LARGE SCALE GENOMIC DNA]</scope>
    <source>
        <strain evidence="2">B10K-DU-002-14</strain>
        <tissue evidence="2">Muscle</tissue>
    </source>
</reference>
<feature type="compositionally biased region" description="Acidic residues" evidence="1">
    <location>
        <begin position="314"/>
        <end position="325"/>
    </location>
</feature>
<feature type="non-terminal residue" evidence="2">
    <location>
        <position position="806"/>
    </location>
</feature>
<dbReference type="PANTHER" id="PTHR15109">
    <property type="entry name" value="AGAP004327-PA"/>
    <property type="match status" value="1"/>
</dbReference>
<name>A0A7L1HKV8_9CHAR</name>
<sequence length="806" mass="85629">QVLPTANQSVQTCCLLCHRERKDWGGPSHNGLVSPGERLPPDFVPTLVQNLLGEMPLWICQSCRKSVEEEERRAVQEQALAVSLSHTSCKSQSCGGGSHSSSSSSSSSSCHGNSGDWDPSSFLSAHKLSGLWNSQHTNGATQGSPLGASPAALGEAFHSSEHHQHSDLTAPPNSPTGLPSQTPALIPSKQMSAHPGPFGSPPHVPLGTSPQAALFPAPSVQAAAPKPVSESPPAGTVTHSPGSCKSPHLPPANVPLLKMPPPLSGCTHPCNGHCSTSLIPPPASHQLPSTNRDPSCKGHKFPNGTSCHPPQPCEADEGLGEDEDSSSERSSCTSSSTNQKDGKFCDCCYCEFFGHNAPPAAPTSRNYAEIREKLRSRLTKRKEELPQKLGHNSSSGEPAVDHRNVDELLDYINSTEPKPLNSAKAAKRARHKQKKKEKEKAQLEAEAQKRAERAPAASQAREPAEEKLLEWPELELERVNSFLSSRLQEIKNTIKDSIRASFSVYDLNLDVNDFPKKAAVLEQKNLLSHLNGSSDLQDIDLALAPLSLGPAKSHTLLRGELGPRWGEGPGEPPPAPAAENGVVKRLSAVPSLSRMIWVQSKAADSATDGSGLSPEPKEGPQPKGPEPPEPVPAGSRQRKNKRQNGQAKKGEGAAVVPGVQARLESSGAKGQVLGAKNAFKAGVPETQRAGSCAEPGESGKGQPWLSGSGSGSGRPEKERSGEWKGRRGESKAEPTEPVQQQLPAPATGERQLPAPPALGGSPQPKGKSRKSRNKVEKSNTSIDDVFLPKDLDGAEMDETDREVEYF</sequence>
<feature type="compositionally biased region" description="Basic and acidic residues" evidence="1">
    <location>
        <begin position="714"/>
        <end position="734"/>
    </location>
</feature>
<dbReference type="Proteomes" id="UP000586634">
    <property type="component" value="Unassembled WGS sequence"/>
</dbReference>
<gene>
    <name evidence="2" type="primary">Fam193b</name>
    <name evidence="2" type="ORF">NYCSEM_R02291</name>
</gene>
<feature type="region of interest" description="Disordered" evidence="1">
    <location>
        <begin position="558"/>
        <end position="580"/>
    </location>
</feature>
<feature type="region of interest" description="Disordered" evidence="1">
    <location>
        <begin position="157"/>
        <end position="256"/>
    </location>
</feature>
<organism evidence="2 3">
    <name type="scientific">Nycticryphes semicollaris</name>
    <dbReference type="NCBI Taxonomy" id="227226"/>
    <lineage>
        <taxon>Eukaryota</taxon>
        <taxon>Metazoa</taxon>
        <taxon>Chordata</taxon>
        <taxon>Craniata</taxon>
        <taxon>Vertebrata</taxon>
        <taxon>Euteleostomi</taxon>
        <taxon>Archelosauria</taxon>
        <taxon>Archosauria</taxon>
        <taxon>Dinosauria</taxon>
        <taxon>Saurischia</taxon>
        <taxon>Theropoda</taxon>
        <taxon>Coelurosauria</taxon>
        <taxon>Aves</taxon>
        <taxon>Neognathae</taxon>
        <taxon>Neoaves</taxon>
        <taxon>Charadriiformes</taxon>
        <taxon>Rostratulidae</taxon>
        <taxon>Nycticryphes</taxon>
    </lineage>
</organism>
<feature type="compositionally biased region" description="Pro residues" evidence="1">
    <location>
        <begin position="622"/>
        <end position="631"/>
    </location>
</feature>
<comment type="caution">
    <text evidence="2">The sequence shown here is derived from an EMBL/GenBank/DDBJ whole genome shotgun (WGS) entry which is preliminary data.</text>
</comment>
<feature type="region of interest" description="Disordered" evidence="1">
    <location>
        <begin position="680"/>
        <end position="806"/>
    </location>
</feature>
<feature type="compositionally biased region" description="Low complexity" evidence="1">
    <location>
        <begin position="328"/>
        <end position="337"/>
    </location>
</feature>
<feature type="compositionally biased region" description="Basic residues" evidence="1">
    <location>
        <begin position="425"/>
        <end position="435"/>
    </location>
</feature>
<evidence type="ECO:0000313" key="3">
    <source>
        <dbReference type="Proteomes" id="UP000586634"/>
    </source>
</evidence>
<keyword evidence="3" id="KW-1185">Reference proteome</keyword>
<feature type="non-terminal residue" evidence="2">
    <location>
        <position position="1"/>
    </location>
</feature>
<dbReference type="InterPro" id="IPR029717">
    <property type="entry name" value="FAM193"/>
</dbReference>
<dbReference type="AlphaFoldDB" id="A0A7L1HKV8"/>
<dbReference type="GO" id="GO:0005634">
    <property type="term" value="C:nucleus"/>
    <property type="evidence" value="ECO:0007669"/>
    <property type="project" value="TreeGrafter"/>
</dbReference>
<feature type="region of interest" description="Disordered" evidence="1">
    <location>
        <begin position="414"/>
        <end position="465"/>
    </location>
</feature>
<proteinExistence type="predicted"/>
<feature type="compositionally biased region" description="Low complexity" evidence="1">
    <location>
        <begin position="92"/>
        <end position="115"/>
    </location>
</feature>
<feature type="compositionally biased region" description="Basic and acidic residues" evidence="1">
    <location>
        <begin position="436"/>
        <end position="453"/>
    </location>
</feature>
<accession>A0A7L1HKV8</accession>
<dbReference type="OrthoDB" id="10044608at2759"/>
<feature type="region of interest" description="Disordered" evidence="1">
    <location>
        <begin position="281"/>
        <end position="340"/>
    </location>
</feature>
<evidence type="ECO:0000256" key="1">
    <source>
        <dbReference type="SAM" id="MobiDB-lite"/>
    </source>
</evidence>
<feature type="region of interest" description="Disordered" evidence="1">
    <location>
        <begin position="381"/>
        <end position="402"/>
    </location>
</feature>
<dbReference type="PANTHER" id="PTHR15109:SF3">
    <property type="entry name" value="PROTEIN FAM193B"/>
    <property type="match status" value="1"/>
</dbReference>
<feature type="region of interest" description="Disordered" evidence="1">
    <location>
        <begin position="600"/>
        <end position="659"/>
    </location>
</feature>